<organism evidence="1 2">
    <name type="scientific">Heyndrickxia oleronia</name>
    <dbReference type="NCBI Taxonomy" id="38875"/>
    <lineage>
        <taxon>Bacteria</taxon>
        <taxon>Bacillati</taxon>
        <taxon>Bacillota</taxon>
        <taxon>Bacilli</taxon>
        <taxon>Bacillales</taxon>
        <taxon>Bacillaceae</taxon>
        <taxon>Heyndrickxia</taxon>
    </lineage>
</organism>
<dbReference type="EMBL" id="MTLA01000297">
    <property type="protein sequence ID" value="OOP66556.1"/>
    <property type="molecule type" value="Genomic_DNA"/>
</dbReference>
<gene>
    <name evidence="1" type="ORF">BWZ43_20420</name>
</gene>
<proteinExistence type="predicted"/>
<reference evidence="1 2" key="1">
    <citation type="submission" date="2017-01" db="EMBL/GenBank/DDBJ databases">
        <title>Draft genome sequence of Bacillus oleronius.</title>
        <authorList>
            <person name="Allam M."/>
        </authorList>
    </citation>
    <scope>NUCLEOTIDE SEQUENCE [LARGE SCALE GENOMIC DNA]</scope>
    <source>
        <strain evidence="1 2">DSM 9356</strain>
    </source>
</reference>
<evidence type="ECO:0000313" key="1">
    <source>
        <dbReference type="EMBL" id="OOP66556.1"/>
    </source>
</evidence>
<dbReference type="AlphaFoldDB" id="A0A8E2IAU9"/>
<protein>
    <submittedName>
        <fullName evidence="1">Uncharacterized protein</fullName>
    </submittedName>
</protein>
<evidence type="ECO:0000313" key="2">
    <source>
        <dbReference type="Proteomes" id="UP000189761"/>
    </source>
</evidence>
<keyword evidence="2" id="KW-1185">Reference proteome</keyword>
<accession>A0A8E2IAU9</accession>
<dbReference type="RefSeq" id="WP_071977063.1">
    <property type="nucleotide sequence ID" value="NZ_CP065424.1"/>
</dbReference>
<comment type="caution">
    <text evidence="1">The sequence shown here is derived from an EMBL/GenBank/DDBJ whole genome shotgun (WGS) entry which is preliminary data.</text>
</comment>
<name>A0A8E2IAU9_9BACI</name>
<dbReference type="Proteomes" id="UP000189761">
    <property type="component" value="Unassembled WGS sequence"/>
</dbReference>
<sequence>MNKSKYQFDELDIQFLEYVQIILERYYKDEAPSVLAKSSLLKRLSEDPNYVHHYDEEYWAKYVYREYEQKKTNKRNNKNC</sequence>